<feature type="domain" description="Nucleotidyl transferase" evidence="4">
    <location>
        <begin position="2"/>
        <end position="232"/>
    </location>
</feature>
<sequence length="361" mass="39526">MKAIIWAAGLGTRLRPLTEHIPKSMIPVGAEPMIVHAMRQCKAAGIEDIMINLHYFPQVVQDYLGTGEQLGVHLSFAIEEELLENAGAVINVRNFFGGEPFLAFASDNLTDIDLGALIAHHRTKGGIATIATALADDVTQYGIVECDEETRILSFQEKPLASEAKSNRIATCIYVFEPDIFKHLPRKPEKYHFGRQVFPKLLEQHLPLFAFHSTAYWNDIGNPDNYLLANFDALAERVKLAIPFEKTAPQQFMGKQTHMAPDAMIIPPVIIGNGCHIASGAVIGPFASIGNCSTIEDGAVISHSVLFDHNRIGTGAVVKNSILGRHCMIYPQNRIENLVLGEGSLVHKTSISNQVSLARGT</sequence>
<dbReference type="InterPro" id="IPR056729">
    <property type="entry name" value="GMPPB_C"/>
</dbReference>
<feature type="domain" description="Mannose-1-phosphate guanyltransferase C-terminal" evidence="5">
    <location>
        <begin position="265"/>
        <end position="352"/>
    </location>
</feature>
<evidence type="ECO:0000259" key="4">
    <source>
        <dbReference type="Pfam" id="PF00483"/>
    </source>
</evidence>
<dbReference type="InterPro" id="IPR011004">
    <property type="entry name" value="Trimer_LpxA-like_sf"/>
</dbReference>
<dbReference type="SUPFAM" id="SSF51161">
    <property type="entry name" value="Trimeric LpxA-like enzymes"/>
    <property type="match status" value="1"/>
</dbReference>
<keyword evidence="3" id="KW-0677">Repeat</keyword>
<dbReference type="InterPro" id="IPR018357">
    <property type="entry name" value="Hexapep_transf_CS"/>
</dbReference>
<dbReference type="SUPFAM" id="SSF53448">
    <property type="entry name" value="Nucleotide-diphospho-sugar transferases"/>
    <property type="match status" value="1"/>
</dbReference>
<dbReference type="STRING" id="1817892.AUK40_03565"/>
<evidence type="ECO:0000259" key="5">
    <source>
        <dbReference type="Pfam" id="PF25087"/>
    </source>
</evidence>
<name>A0A1J5J1D8_9BACT</name>
<dbReference type="EMBL" id="MNZT01000060">
    <property type="protein sequence ID" value="OIP97296.1"/>
    <property type="molecule type" value="Genomic_DNA"/>
</dbReference>
<accession>A0A1J5J1D8</accession>
<dbReference type="Gene3D" id="3.90.550.10">
    <property type="entry name" value="Spore Coat Polysaccharide Biosynthesis Protein SpsA, Chain A"/>
    <property type="match status" value="1"/>
</dbReference>
<reference evidence="6 7" key="1">
    <citation type="journal article" date="2016" name="Environ. Microbiol.">
        <title>Genomic resolution of a cold subsurface aquifer community provides metabolic insights for novel microbes adapted to high CO concentrations.</title>
        <authorList>
            <person name="Probst A.J."/>
            <person name="Castelle C.J."/>
            <person name="Singh A."/>
            <person name="Brown C.T."/>
            <person name="Anantharaman K."/>
            <person name="Sharon I."/>
            <person name="Hug L.A."/>
            <person name="Burstein D."/>
            <person name="Emerson J.B."/>
            <person name="Thomas B.C."/>
            <person name="Banfield J.F."/>
        </authorList>
    </citation>
    <scope>NUCLEOTIDE SEQUENCE [LARGE SCALE GENOMIC DNA]</scope>
    <source>
        <strain evidence="6">CG2_30_54_11</strain>
    </source>
</reference>
<evidence type="ECO:0000256" key="2">
    <source>
        <dbReference type="ARBA" id="ARBA00022679"/>
    </source>
</evidence>
<dbReference type="InterPro" id="IPR005835">
    <property type="entry name" value="NTP_transferase_dom"/>
</dbReference>
<dbReference type="InterPro" id="IPR050486">
    <property type="entry name" value="Mannose-1P_guanyltransferase"/>
</dbReference>
<evidence type="ECO:0000256" key="3">
    <source>
        <dbReference type="ARBA" id="ARBA00022737"/>
    </source>
</evidence>
<comment type="similarity">
    <text evidence="1">Belongs to the transferase hexapeptide repeat family.</text>
</comment>
<evidence type="ECO:0000313" key="7">
    <source>
        <dbReference type="Proteomes" id="UP000183245"/>
    </source>
</evidence>
<keyword evidence="2" id="KW-0808">Transferase</keyword>
<dbReference type="CDD" id="cd04181">
    <property type="entry name" value="NTP_transferase"/>
    <property type="match status" value="1"/>
</dbReference>
<dbReference type="Pfam" id="PF25087">
    <property type="entry name" value="GMPPB_C"/>
    <property type="match status" value="1"/>
</dbReference>
<dbReference type="GO" id="GO:0016740">
    <property type="term" value="F:transferase activity"/>
    <property type="evidence" value="ECO:0007669"/>
    <property type="project" value="UniProtKB-KW"/>
</dbReference>
<dbReference type="PROSITE" id="PS00101">
    <property type="entry name" value="HEXAPEP_TRANSFERASES"/>
    <property type="match status" value="1"/>
</dbReference>
<protein>
    <submittedName>
        <fullName evidence="6">Uncharacterized protein</fullName>
    </submittedName>
</protein>
<dbReference type="PANTHER" id="PTHR22572">
    <property type="entry name" value="SUGAR-1-PHOSPHATE GUANYL TRANSFERASE"/>
    <property type="match status" value="1"/>
</dbReference>
<evidence type="ECO:0000313" key="6">
    <source>
        <dbReference type="EMBL" id="OIP97296.1"/>
    </source>
</evidence>
<dbReference type="Proteomes" id="UP000183245">
    <property type="component" value="Unassembled WGS sequence"/>
</dbReference>
<dbReference type="Gene3D" id="2.160.10.10">
    <property type="entry name" value="Hexapeptide repeat proteins"/>
    <property type="match status" value="1"/>
</dbReference>
<dbReference type="InterPro" id="IPR029044">
    <property type="entry name" value="Nucleotide-diphossugar_trans"/>
</dbReference>
<dbReference type="Pfam" id="PF00483">
    <property type="entry name" value="NTP_transferase"/>
    <property type="match status" value="1"/>
</dbReference>
<organism evidence="6 7">
    <name type="scientific">Candidatus Wirthbacteria bacterium CG2_30_54_11</name>
    <dbReference type="NCBI Taxonomy" id="1817892"/>
    <lineage>
        <taxon>Bacteria</taxon>
        <taxon>Candidatus Wirthbacteria</taxon>
    </lineage>
</organism>
<evidence type="ECO:0000256" key="1">
    <source>
        <dbReference type="ARBA" id="ARBA00007274"/>
    </source>
</evidence>
<comment type="caution">
    <text evidence="6">The sequence shown here is derived from an EMBL/GenBank/DDBJ whole genome shotgun (WGS) entry which is preliminary data.</text>
</comment>
<proteinExistence type="inferred from homology"/>
<gene>
    <name evidence="6" type="ORF">AUK40_03565</name>
</gene>
<dbReference type="AlphaFoldDB" id="A0A1J5J1D8"/>